<name>A0ABQ9DM46_9PASS</name>
<organism evidence="1 2">
    <name type="scientific">Willisornis vidua</name>
    <name type="common">Xingu scale-backed antbird</name>
    <dbReference type="NCBI Taxonomy" id="1566151"/>
    <lineage>
        <taxon>Eukaryota</taxon>
        <taxon>Metazoa</taxon>
        <taxon>Chordata</taxon>
        <taxon>Craniata</taxon>
        <taxon>Vertebrata</taxon>
        <taxon>Euteleostomi</taxon>
        <taxon>Archelosauria</taxon>
        <taxon>Archosauria</taxon>
        <taxon>Dinosauria</taxon>
        <taxon>Saurischia</taxon>
        <taxon>Theropoda</taxon>
        <taxon>Coelurosauria</taxon>
        <taxon>Aves</taxon>
        <taxon>Neognathae</taxon>
        <taxon>Neoaves</taxon>
        <taxon>Telluraves</taxon>
        <taxon>Australaves</taxon>
        <taxon>Passeriformes</taxon>
        <taxon>Thamnophilidae</taxon>
        <taxon>Willisornis</taxon>
    </lineage>
</organism>
<keyword evidence="2" id="KW-1185">Reference proteome</keyword>
<proteinExistence type="predicted"/>
<comment type="caution">
    <text evidence="1">The sequence shown here is derived from an EMBL/GenBank/DDBJ whole genome shotgun (WGS) entry which is preliminary data.</text>
</comment>
<evidence type="ECO:0000313" key="2">
    <source>
        <dbReference type="Proteomes" id="UP001145742"/>
    </source>
</evidence>
<evidence type="ECO:0000313" key="1">
    <source>
        <dbReference type="EMBL" id="KAJ7422275.1"/>
    </source>
</evidence>
<dbReference type="Gene3D" id="3.60.10.10">
    <property type="entry name" value="Endonuclease/exonuclease/phosphatase"/>
    <property type="match status" value="1"/>
</dbReference>
<dbReference type="InterPro" id="IPR036691">
    <property type="entry name" value="Endo/exonu/phosph_ase_sf"/>
</dbReference>
<protein>
    <recommendedName>
        <fullName evidence="3">Endonuclease/exonuclease/phosphatase domain-containing protein</fullName>
    </recommendedName>
</protein>
<evidence type="ECO:0008006" key="3">
    <source>
        <dbReference type="Google" id="ProtNLM"/>
    </source>
</evidence>
<accession>A0ABQ9DM46</accession>
<dbReference type="Proteomes" id="UP001145742">
    <property type="component" value="Unassembled WGS sequence"/>
</dbReference>
<dbReference type="EMBL" id="WHWB01033060">
    <property type="protein sequence ID" value="KAJ7422275.1"/>
    <property type="molecule type" value="Genomic_DNA"/>
</dbReference>
<reference evidence="1" key="1">
    <citation type="submission" date="2019-10" db="EMBL/GenBank/DDBJ databases">
        <authorList>
            <person name="Soares A.E.R."/>
            <person name="Aleixo A."/>
            <person name="Schneider P."/>
            <person name="Miyaki C.Y."/>
            <person name="Schneider M.P."/>
            <person name="Mello C."/>
            <person name="Vasconcelos A.T.R."/>
        </authorList>
    </citation>
    <scope>NUCLEOTIDE SEQUENCE</scope>
    <source>
        <tissue evidence="1">Muscle</tissue>
    </source>
</reference>
<gene>
    <name evidence="1" type="ORF">WISP_38609</name>
</gene>
<sequence>MLDSVDSGCPEHCSAVIAHELSCLNIDIADLSAVHFHDKDRLKEHSASYTLYWSGKPKNKSHLSGVGSMIKNSITSKPENLQTSHSNRIKSLKLPLHKKKPILFSIYAPILQADPVEKDNFYTDLRCLTQKVPADDKIIILGDFNARGYARTMGTVVNSSHIVSAIASSSGGGLIIIFLCSSVGSLLQRTVLHKVLHCEFVEGSDKSGFCRYLASSQGEPTTLPTVQDVALAGSTA</sequence>
<dbReference type="SUPFAM" id="SSF56219">
    <property type="entry name" value="DNase I-like"/>
    <property type="match status" value="1"/>
</dbReference>